<evidence type="ECO:0000313" key="2">
    <source>
        <dbReference type="EMBL" id="EWC61078.1"/>
    </source>
</evidence>
<evidence type="ECO:0000313" key="3">
    <source>
        <dbReference type="Proteomes" id="UP000019277"/>
    </source>
</evidence>
<feature type="signal peptide" evidence="1">
    <location>
        <begin position="1"/>
        <end position="33"/>
    </location>
</feature>
<keyword evidence="1" id="KW-0732">Signal</keyword>
<accession>W7IL68</accession>
<evidence type="ECO:0008006" key="4">
    <source>
        <dbReference type="Google" id="ProtNLM"/>
    </source>
</evidence>
<protein>
    <recommendedName>
        <fullName evidence="4">Secreted protein</fullName>
    </recommendedName>
</protein>
<sequence length="210" mass="23453">MKPRRSGSRRLITTLVAVALGVIALAAPASATAEPSTAQLSAAIDRVWHERATDADRALLARVPEVAKRVVDPAKTTVQFERGSGNRPTGELGTQTAQDEYNWAYVRVNYYSTLGFTVYSYRQYVEWYYNYNVVRAWKNRYDIVDYNDGTANFGAYLQNFANPPGGTVTSSVMQRQVHHCLATYGCPGWSYPYTQINVFSNGNATYSSYV</sequence>
<feature type="chain" id="PRO_5039000384" description="Secreted protein" evidence="1">
    <location>
        <begin position="34"/>
        <end position="210"/>
    </location>
</feature>
<proteinExistence type="predicted"/>
<dbReference type="RefSeq" id="WP_035284001.1">
    <property type="nucleotide sequence ID" value="NZ_AYXG01000131.1"/>
</dbReference>
<dbReference type="AlphaFoldDB" id="W7IL68"/>
<dbReference type="OrthoDB" id="4241903at2"/>
<keyword evidence="3" id="KW-1185">Reference proteome</keyword>
<reference evidence="2 3" key="1">
    <citation type="journal article" date="2014" name="Genome Announc.">
        <title>Draft Genome Sequence of the Antitrypanosomally Active Sponge-Associated Bacterium Actinokineospora sp. Strain EG49.</title>
        <authorList>
            <person name="Harjes J."/>
            <person name="Ryu T."/>
            <person name="Abdelmohsen U.R."/>
            <person name="Moitinho-Silva L."/>
            <person name="Horn H."/>
            <person name="Ravasi T."/>
            <person name="Hentschel U."/>
        </authorList>
    </citation>
    <scope>NUCLEOTIDE SEQUENCE [LARGE SCALE GENOMIC DNA]</scope>
    <source>
        <strain evidence="2 3">EG49</strain>
    </source>
</reference>
<comment type="caution">
    <text evidence="2">The sequence shown here is derived from an EMBL/GenBank/DDBJ whole genome shotgun (WGS) entry which is preliminary data.</text>
</comment>
<organism evidence="2 3">
    <name type="scientific">Actinokineospora spheciospongiae</name>
    <dbReference type="NCBI Taxonomy" id="909613"/>
    <lineage>
        <taxon>Bacteria</taxon>
        <taxon>Bacillati</taxon>
        <taxon>Actinomycetota</taxon>
        <taxon>Actinomycetes</taxon>
        <taxon>Pseudonocardiales</taxon>
        <taxon>Pseudonocardiaceae</taxon>
        <taxon>Actinokineospora</taxon>
    </lineage>
</organism>
<gene>
    <name evidence="2" type="ORF">UO65_3649</name>
</gene>
<dbReference type="Proteomes" id="UP000019277">
    <property type="component" value="Unassembled WGS sequence"/>
</dbReference>
<name>W7IL68_9PSEU</name>
<dbReference type="EMBL" id="AYXG01000131">
    <property type="protein sequence ID" value="EWC61078.1"/>
    <property type="molecule type" value="Genomic_DNA"/>
</dbReference>
<evidence type="ECO:0000256" key="1">
    <source>
        <dbReference type="SAM" id="SignalP"/>
    </source>
</evidence>